<organism evidence="1 2">
    <name type="scientific">Spiroplasma mirum ATCC 29335</name>
    <dbReference type="NCBI Taxonomy" id="838561"/>
    <lineage>
        <taxon>Bacteria</taxon>
        <taxon>Bacillati</taxon>
        <taxon>Mycoplasmatota</taxon>
        <taxon>Mollicutes</taxon>
        <taxon>Entomoplasmatales</taxon>
        <taxon>Spiroplasmataceae</taxon>
        <taxon>Spiroplasma</taxon>
    </lineage>
</organism>
<evidence type="ECO:0000313" key="1">
    <source>
        <dbReference type="EMBL" id="AHI58208.1"/>
    </source>
</evidence>
<dbReference type="Proteomes" id="UP000019260">
    <property type="component" value="Chromosome"/>
</dbReference>
<dbReference type="HOGENOM" id="CLU_2511036_0_0_14"/>
<accession>W6ALP8</accession>
<proteinExistence type="predicted"/>
<dbReference type="KEGG" id="smia:P344_04415"/>
<name>W6ALP8_9MOLU</name>
<keyword evidence="2" id="KW-1185">Reference proteome</keyword>
<sequence length="85" mass="9598">MFRKRDIIMKIILSLLSIAALVPSAVLPTISNNINNNMVTEIKSFTSFESMLPPGTGTHIYPQDLLIILMRQLSLLMKIILQNEK</sequence>
<reference evidence="1 2" key="1">
    <citation type="submission" date="2013-09" db="EMBL/GenBank/DDBJ databases">
        <title>Complete genome sequence of Spiroplasma mirum suckling mouse cataract agent.</title>
        <authorList>
            <person name="Landry C.A."/>
            <person name="Bastian F.O."/>
            <person name="Thune R.L."/>
        </authorList>
    </citation>
    <scope>NUCLEOTIDE SEQUENCE [LARGE SCALE GENOMIC DNA]</scope>
    <source>
        <strain evidence="1 2">SMCA</strain>
    </source>
</reference>
<protein>
    <submittedName>
        <fullName evidence="1">Uncharacterized protein</fullName>
    </submittedName>
</protein>
<gene>
    <name evidence="1" type="ORF">P344_04415</name>
</gene>
<dbReference type="EMBL" id="CP006720">
    <property type="protein sequence ID" value="AHI58208.1"/>
    <property type="molecule type" value="Genomic_DNA"/>
</dbReference>
<evidence type="ECO:0000313" key="2">
    <source>
        <dbReference type="Proteomes" id="UP000019260"/>
    </source>
</evidence>
<dbReference type="AlphaFoldDB" id="W6ALP8"/>